<proteinExistence type="predicted"/>
<evidence type="ECO:0000313" key="2">
    <source>
        <dbReference type="Proteomes" id="UP000026915"/>
    </source>
</evidence>
<keyword evidence="2" id="KW-1185">Reference proteome</keyword>
<evidence type="ECO:0000313" key="1">
    <source>
        <dbReference type="EMBL" id="EOY03639.1"/>
    </source>
</evidence>
<dbReference type="InParanoid" id="A0A061EMT4"/>
<dbReference type="AlphaFoldDB" id="A0A061EMT4"/>
<organism evidence="1 2">
    <name type="scientific">Theobroma cacao</name>
    <name type="common">Cacao</name>
    <name type="synonym">Cocoa</name>
    <dbReference type="NCBI Taxonomy" id="3641"/>
    <lineage>
        <taxon>Eukaryota</taxon>
        <taxon>Viridiplantae</taxon>
        <taxon>Streptophyta</taxon>
        <taxon>Embryophyta</taxon>
        <taxon>Tracheophyta</taxon>
        <taxon>Spermatophyta</taxon>
        <taxon>Magnoliopsida</taxon>
        <taxon>eudicotyledons</taxon>
        <taxon>Gunneridae</taxon>
        <taxon>Pentapetalae</taxon>
        <taxon>rosids</taxon>
        <taxon>malvids</taxon>
        <taxon>Malvales</taxon>
        <taxon>Malvaceae</taxon>
        <taxon>Byttnerioideae</taxon>
        <taxon>Theobroma</taxon>
    </lineage>
</organism>
<gene>
    <name evidence="1" type="ORF">TCM_018727</name>
</gene>
<dbReference type="EMBL" id="CM001882">
    <property type="protein sequence ID" value="EOY03639.1"/>
    <property type="molecule type" value="Genomic_DNA"/>
</dbReference>
<reference evidence="1 2" key="1">
    <citation type="journal article" date="2013" name="Genome Biol.">
        <title>The genome sequence of the most widely cultivated cacao type and its use to identify candidate genes regulating pod color.</title>
        <authorList>
            <person name="Motamayor J.C."/>
            <person name="Mockaitis K."/>
            <person name="Schmutz J."/>
            <person name="Haiminen N."/>
            <person name="Iii D.L."/>
            <person name="Cornejo O."/>
            <person name="Findley S.D."/>
            <person name="Zheng P."/>
            <person name="Utro F."/>
            <person name="Royaert S."/>
            <person name="Saski C."/>
            <person name="Jenkins J."/>
            <person name="Podicheti R."/>
            <person name="Zhao M."/>
            <person name="Scheffler B.E."/>
            <person name="Stack J.C."/>
            <person name="Feltus F.A."/>
            <person name="Mustiga G.M."/>
            <person name="Amores F."/>
            <person name="Phillips W."/>
            <person name="Marelli J.P."/>
            <person name="May G.D."/>
            <person name="Shapiro H."/>
            <person name="Ma J."/>
            <person name="Bustamante C.D."/>
            <person name="Schnell R.J."/>
            <person name="Main D."/>
            <person name="Gilbert D."/>
            <person name="Parida L."/>
            <person name="Kuhn D.N."/>
        </authorList>
    </citation>
    <scope>NUCLEOTIDE SEQUENCE [LARGE SCALE GENOMIC DNA]</scope>
    <source>
        <strain evidence="2">cv. Matina 1-6</strain>
    </source>
</reference>
<dbReference type="Gramene" id="EOY03639">
    <property type="protein sequence ID" value="EOY03639"/>
    <property type="gene ID" value="TCM_018727"/>
</dbReference>
<protein>
    <submittedName>
        <fullName evidence="1">Uncharacterized protein</fullName>
    </submittedName>
</protein>
<sequence length="52" mass="5969">MDDLKCTNLVKLSILYCVKVVSPPIKARKLHPRTNRQSASKVCILDIVQYRL</sequence>
<dbReference type="Proteomes" id="UP000026915">
    <property type="component" value="Chromosome 4"/>
</dbReference>
<dbReference type="HOGENOM" id="CLU_3091199_0_0_1"/>
<name>A0A061EMT4_THECC</name>
<accession>A0A061EMT4</accession>